<dbReference type="SMART" id="SM00490">
    <property type="entry name" value="HELICc"/>
    <property type="match status" value="1"/>
</dbReference>
<dbReference type="SUPFAM" id="SSF52540">
    <property type="entry name" value="P-loop containing nucleoside triphosphate hydrolases"/>
    <property type="match status" value="1"/>
</dbReference>
<keyword evidence="5" id="KW-0175">Coiled coil</keyword>
<evidence type="ECO:0000259" key="7">
    <source>
        <dbReference type="PROSITE" id="PS51192"/>
    </source>
</evidence>
<dbReference type="GO" id="GO:0004386">
    <property type="term" value="F:helicase activity"/>
    <property type="evidence" value="ECO:0007669"/>
    <property type="project" value="UniProtKB-KW"/>
</dbReference>
<gene>
    <name evidence="9" type="ORF">CCAS_13985</name>
</gene>
<evidence type="ECO:0000313" key="10">
    <source>
        <dbReference type="Proteomes" id="UP000004840"/>
    </source>
</evidence>
<dbReference type="Proteomes" id="UP000004840">
    <property type="component" value="Unassembled WGS sequence"/>
</dbReference>
<dbReference type="EC" id="3.6.1.-" evidence="9"/>
<dbReference type="PROSITE" id="PS51192">
    <property type="entry name" value="HELICASE_ATP_BIND_1"/>
    <property type="match status" value="1"/>
</dbReference>
<evidence type="ECO:0000256" key="4">
    <source>
        <dbReference type="ARBA" id="ARBA00022840"/>
    </source>
</evidence>
<evidence type="ECO:0000256" key="5">
    <source>
        <dbReference type="SAM" id="Coils"/>
    </source>
</evidence>
<keyword evidence="1" id="KW-0547">Nucleotide-binding</keyword>
<reference evidence="9 10" key="1">
    <citation type="journal article" date="2012" name="J. Bacteriol.">
        <title>Genome Sequence of Corynebacterium casei UCMA 3821, Isolated from a Smear-Ripened Cheese.</title>
        <authorList>
            <person name="Monnet C."/>
            <person name="Loux V."/>
            <person name="Bento P."/>
            <person name="Gibrat J.F."/>
            <person name="Straub C."/>
            <person name="Bonnarme P."/>
            <person name="Landaud S."/>
            <person name="Irlinger F."/>
        </authorList>
    </citation>
    <scope>NUCLEOTIDE SEQUENCE [LARGE SCALE GENOMIC DNA]</scope>
    <source>
        <strain evidence="9 10">UCMA 3821</strain>
    </source>
</reference>
<feature type="domain" description="Helicase ATP-binding" evidence="7">
    <location>
        <begin position="25"/>
        <end position="183"/>
    </location>
</feature>
<dbReference type="InterPro" id="IPR011545">
    <property type="entry name" value="DEAD/DEAH_box_helicase_dom"/>
</dbReference>
<dbReference type="GO" id="GO:0016787">
    <property type="term" value="F:hydrolase activity"/>
    <property type="evidence" value="ECO:0007669"/>
    <property type="project" value="UniProtKB-KW"/>
</dbReference>
<feature type="compositionally biased region" description="Basic and acidic residues" evidence="6">
    <location>
        <begin position="252"/>
        <end position="267"/>
    </location>
</feature>
<keyword evidence="4" id="KW-0067">ATP-binding</keyword>
<dbReference type="SMART" id="SM00487">
    <property type="entry name" value="DEXDc"/>
    <property type="match status" value="1"/>
</dbReference>
<dbReference type="GO" id="GO:0070478">
    <property type="term" value="P:nuclear-transcribed mRNA catabolic process, 3'-5' exonucleolytic nonsense-mediated decay"/>
    <property type="evidence" value="ECO:0007669"/>
    <property type="project" value="TreeGrafter"/>
</dbReference>
<evidence type="ECO:0000256" key="2">
    <source>
        <dbReference type="ARBA" id="ARBA00022801"/>
    </source>
</evidence>
<dbReference type="GO" id="GO:0003676">
    <property type="term" value="F:nucleic acid binding"/>
    <property type="evidence" value="ECO:0007669"/>
    <property type="project" value="InterPro"/>
</dbReference>
<accession>G7I1D4</accession>
<dbReference type="GO" id="GO:0055087">
    <property type="term" value="C:Ski complex"/>
    <property type="evidence" value="ECO:0007669"/>
    <property type="project" value="TreeGrafter"/>
</dbReference>
<evidence type="ECO:0000259" key="8">
    <source>
        <dbReference type="PROSITE" id="PS51194"/>
    </source>
</evidence>
<dbReference type="GeneID" id="82877587"/>
<feature type="region of interest" description="Disordered" evidence="6">
    <location>
        <begin position="618"/>
        <end position="638"/>
    </location>
</feature>
<feature type="coiled-coil region" evidence="5">
    <location>
        <begin position="515"/>
        <end position="573"/>
    </location>
</feature>
<keyword evidence="3 9" id="KW-0347">Helicase</keyword>
<dbReference type="InterPro" id="IPR012961">
    <property type="entry name" value="Ski2/MTR4_C"/>
</dbReference>
<dbReference type="InterPro" id="IPR027417">
    <property type="entry name" value="P-loop_NTPase"/>
</dbReference>
<dbReference type="EMBL" id="CAFW01000100">
    <property type="protein sequence ID" value="CCE56249.1"/>
    <property type="molecule type" value="Genomic_DNA"/>
</dbReference>
<dbReference type="PANTHER" id="PTHR12131:SF1">
    <property type="entry name" value="ATP-DEPENDENT RNA HELICASE SUPV3L1, MITOCHONDRIAL-RELATED"/>
    <property type="match status" value="1"/>
</dbReference>
<dbReference type="Pfam" id="PF00270">
    <property type="entry name" value="DEAD"/>
    <property type="match status" value="1"/>
</dbReference>
<evidence type="ECO:0000256" key="3">
    <source>
        <dbReference type="ARBA" id="ARBA00022806"/>
    </source>
</evidence>
<dbReference type="InterPro" id="IPR001650">
    <property type="entry name" value="Helicase_C-like"/>
</dbReference>
<keyword evidence="2 9" id="KW-0378">Hydrolase</keyword>
<proteinExistence type="predicted"/>
<name>G7I1D4_9CORY</name>
<feature type="region of interest" description="Disordered" evidence="6">
    <location>
        <begin position="227"/>
        <end position="284"/>
    </location>
</feature>
<dbReference type="Pfam" id="PF00271">
    <property type="entry name" value="Helicase_C"/>
    <property type="match status" value="1"/>
</dbReference>
<dbReference type="Gene3D" id="3.40.50.300">
    <property type="entry name" value="P-loop containing nucleotide triphosphate hydrolases"/>
    <property type="match status" value="2"/>
</dbReference>
<dbReference type="Pfam" id="PF26090">
    <property type="entry name" value="SH3_HelY"/>
    <property type="match status" value="1"/>
</dbReference>
<evidence type="ECO:0000256" key="6">
    <source>
        <dbReference type="SAM" id="MobiDB-lite"/>
    </source>
</evidence>
<feature type="compositionally biased region" description="Polar residues" evidence="6">
    <location>
        <begin position="618"/>
        <end position="631"/>
    </location>
</feature>
<dbReference type="SMART" id="SM01142">
    <property type="entry name" value="DSHCT"/>
    <property type="match status" value="1"/>
</dbReference>
<dbReference type="PANTHER" id="PTHR12131">
    <property type="entry name" value="ATP-DEPENDENT RNA AND DNA HELICASE"/>
    <property type="match status" value="1"/>
</dbReference>
<sequence length="945" mass="104566">MNHPHLEEFRASLSHPLDDFQVAGCEAVEEGHGVLVCAPTGAGKTIVGEFAVSLALSQGTKCFYTTPIKALSNQKYHDLVAEHGERAVGLLTGDVSINGNAEIVVMTTEVLRNMIYADSTALHRLTHVVMDEIHFLADASRGAVWEEVILNLDESVSIIGLSATVSNSEEFGDWLSTVRGDTRIIVSEHRPVPLDQWMLLGRKIFPMFEPGSGGQVNSELARRIARLESGSSEEGRDDYKAGKGFRARARQQGRDGRDGRDDKDGRGHGHGGRSGAPRPQDRYRPLGRPEVLQILQGQNMLPAITFIFSRAGCEGALYQCLRSRMSLTTPEEAEEIKAIVDAGVEGIPEEDLQVLNFRQWRQALSRGFAAHHAGMLPAFRHIVEDLFVKGLVRAVFATETLALGINMPARTIVLEKLIKFNGEAHVDLTPGQYTQLTGRAGRRGIDTIGNAVVMWAPAMDPRQVAGLASTRTYPLISTFEPGYNMAINLLGMLGYQESLRLLEKSFAQFQADGSVVEETREIERAEHRVRDLRAQLNQLIEMLAPPAPDDDDAADMLLDYIDLRRELTEEERKSVESKTHERSKEVVKILGKLQIGDVIALAGKKHPTLAVVATPANQTTDPRPWITTETGWSGRIDASGIENPPIVIGHMKLPRSVQKSPRRNAKFVQDQFRRQHFDRPKRMKMKPRSRPNPQVGVLRDAIRLHPVHEWPATDREQLAGLAQKLARRERDLKRLTNTVERATDTLGKTFERIVDLLAQMDYVEFEGLGEDRTPVITDEGQRLALIHNECDLLVAQCLKRGVWDDLDPAELAGVVSMCSFENRKETSGSPEAATDRMAEAMNATLRIYTELTADEQLHKLPLTRQPEPGFSLALHQWAAGAPLGYCMSAAAESGADLTPGDFVRHCRQAVDLLQQVAKTAYTDELKANARRAVDAIQRGVVAIGA</sequence>
<organism evidence="9 10">
    <name type="scientific">Corynebacterium casei UCMA 3821</name>
    <dbReference type="NCBI Taxonomy" id="1110505"/>
    <lineage>
        <taxon>Bacteria</taxon>
        <taxon>Bacillati</taxon>
        <taxon>Actinomycetota</taxon>
        <taxon>Actinomycetes</taxon>
        <taxon>Mycobacteriales</taxon>
        <taxon>Corynebacteriaceae</taxon>
        <taxon>Corynebacterium</taxon>
    </lineage>
</organism>
<comment type="caution">
    <text evidence="9">The sequence shown here is derived from an EMBL/GenBank/DDBJ whole genome shotgun (WGS) entry which is preliminary data.</text>
</comment>
<dbReference type="InterPro" id="IPR050699">
    <property type="entry name" value="RNA-DNA_Helicase"/>
</dbReference>
<dbReference type="InterPro" id="IPR058621">
    <property type="entry name" value="SH3_HelY"/>
</dbReference>
<feature type="coiled-coil region" evidence="5">
    <location>
        <begin position="718"/>
        <end position="745"/>
    </location>
</feature>
<dbReference type="InterPro" id="IPR014001">
    <property type="entry name" value="Helicase_ATP-bd"/>
</dbReference>
<dbReference type="CDD" id="cd18795">
    <property type="entry name" value="SF2_C_Ski2"/>
    <property type="match status" value="1"/>
</dbReference>
<dbReference type="GO" id="GO:0005524">
    <property type="term" value="F:ATP binding"/>
    <property type="evidence" value="ECO:0007669"/>
    <property type="project" value="UniProtKB-KW"/>
</dbReference>
<dbReference type="Gene3D" id="1.10.3380.30">
    <property type="match status" value="1"/>
</dbReference>
<dbReference type="PROSITE" id="PS51194">
    <property type="entry name" value="HELICASE_CTER"/>
    <property type="match status" value="1"/>
</dbReference>
<feature type="domain" description="Helicase C-terminal" evidence="8">
    <location>
        <begin position="293"/>
        <end position="507"/>
    </location>
</feature>
<dbReference type="AlphaFoldDB" id="G7I1D4"/>
<evidence type="ECO:0000256" key="1">
    <source>
        <dbReference type="ARBA" id="ARBA00022741"/>
    </source>
</evidence>
<evidence type="ECO:0000313" key="9">
    <source>
        <dbReference type="EMBL" id="CCE56249.1"/>
    </source>
</evidence>
<dbReference type="RefSeq" id="WP_006823683.1">
    <property type="nucleotide sequence ID" value="NZ_CAFW01000100.1"/>
</dbReference>
<protein>
    <submittedName>
        <fullName evidence="9">Putative ATP-dependent RNA helicase</fullName>
        <ecNumber evidence="9">3.6.1.-</ecNumber>
    </submittedName>
</protein>
<dbReference type="Pfam" id="PF08148">
    <property type="entry name" value="DSHCT"/>
    <property type="match status" value="1"/>
</dbReference>